<keyword evidence="4" id="KW-0813">Transport</keyword>
<evidence type="ECO:0000256" key="6">
    <source>
        <dbReference type="ARBA" id="ARBA00022927"/>
    </source>
</evidence>
<dbReference type="PANTHER" id="PTHR13149">
    <property type="entry name" value="VACUOLAR PROTEIN SORTING-ASSOCIATED PROTEIN VPS25"/>
    <property type="match status" value="1"/>
</dbReference>
<reference evidence="8" key="1">
    <citation type="journal article" date="2023" name="Mol. Biol. Evol.">
        <title>Third-Generation Sequencing Reveals the Adaptive Role of the Epigenome in Three Deep-Sea Polychaetes.</title>
        <authorList>
            <person name="Perez M."/>
            <person name="Aroh O."/>
            <person name="Sun Y."/>
            <person name="Lan Y."/>
            <person name="Juniper S.K."/>
            <person name="Young C.R."/>
            <person name="Angers B."/>
            <person name="Qian P.Y."/>
        </authorList>
    </citation>
    <scope>NUCLEOTIDE SEQUENCE</scope>
    <source>
        <strain evidence="8">P08H-3</strain>
    </source>
</reference>
<dbReference type="GO" id="GO:0043328">
    <property type="term" value="P:protein transport to vacuole involved in ubiquitin-dependent protein catabolic process via the multivesicular body sorting pathway"/>
    <property type="evidence" value="ECO:0007669"/>
    <property type="project" value="TreeGrafter"/>
</dbReference>
<evidence type="ECO:0000256" key="3">
    <source>
        <dbReference type="ARBA" id="ARBA00017934"/>
    </source>
</evidence>
<dbReference type="Gene3D" id="1.10.10.570">
    <property type="entry name" value="Winged helix' DNA-binding domain. Chain C. Domain 1"/>
    <property type="match status" value="1"/>
</dbReference>
<keyword evidence="9" id="KW-1185">Reference proteome</keyword>
<dbReference type="GO" id="GO:0042803">
    <property type="term" value="F:protein homodimerization activity"/>
    <property type="evidence" value="ECO:0007669"/>
    <property type="project" value="TreeGrafter"/>
</dbReference>
<dbReference type="Pfam" id="PF05871">
    <property type="entry name" value="ESCRT-II"/>
    <property type="match status" value="1"/>
</dbReference>
<evidence type="ECO:0000313" key="8">
    <source>
        <dbReference type="EMBL" id="KAK2153886.1"/>
    </source>
</evidence>
<keyword evidence="5" id="KW-0963">Cytoplasm</keyword>
<dbReference type="SUPFAM" id="SSF46785">
    <property type="entry name" value="Winged helix' DNA-binding domain"/>
    <property type="match status" value="2"/>
</dbReference>
<dbReference type="Proteomes" id="UP001208570">
    <property type="component" value="Unassembled WGS sequence"/>
</dbReference>
<evidence type="ECO:0000256" key="2">
    <source>
        <dbReference type="ARBA" id="ARBA00009674"/>
    </source>
</evidence>
<evidence type="ECO:0000256" key="7">
    <source>
        <dbReference type="ARBA" id="ARBA00030094"/>
    </source>
</evidence>
<organism evidence="8 9">
    <name type="scientific">Paralvinella palmiformis</name>
    <dbReference type="NCBI Taxonomy" id="53620"/>
    <lineage>
        <taxon>Eukaryota</taxon>
        <taxon>Metazoa</taxon>
        <taxon>Spiralia</taxon>
        <taxon>Lophotrochozoa</taxon>
        <taxon>Annelida</taxon>
        <taxon>Polychaeta</taxon>
        <taxon>Sedentaria</taxon>
        <taxon>Canalipalpata</taxon>
        <taxon>Terebellida</taxon>
        <taxon>Terebelliformia</taxon>
        <taxon>Alvinellidae</taxon>
        <taxon>Paralvinella</taxon>
    </lineage>
</organism>
<evidence type="ECO:0000256" key="1">
    <source>
        <dbReference type="ARBA" id="ARBA00004496"/>
    </source>
</evidence>
<dbReference type="GO" id="GO:0005198">
    <property type="term" value="F:structural molecule activity"/>
    <property type="evidence" value="ECO:0007669"/>
    <property type="project" value="TreeGrafter"/>
</dbReference>
<evidence type="ECO:0000256" key="4">
    <source>
        <dbReference type="ARBA" id="ARBA00022448"/>
    </source>
</evidence>
<dbReference type="Gene3D" id="1.10.10.10">
    <property type="entry name" value="Winged helix-like DNA-binding domain superfamily/Winged helix DNA-binding domain"/>
    <property type="match status" value="1"/>
</dbReference>
<dbReference type="GO" id="GO:0000814">
    <property type="term" value="C:ESCRT II complex"/>
    <property type="evidence" value="ECO:0007669"/>
    <property type="project" value="InterPro"/>
</dbReference>
<protein>
    <recommendedName>
        <fullName evidence="3">Vacuolar protein-sorting-associated protein 25</fullName>
    </recommendedName>
    <alternativeName>
        <fullName evidence="7">ESCRT-II complex subunit VPS25</fullName>
    </alternativeName>
</protein>
<dbReference type="AlphaFoldDB" id="A0AAD9JIW4"/>
<feature type="non-terminal residue" evidence="8">
    <location>
        <position position="185"/>
    </location>
</feature>
<proteinExistence type="inferred from homology"/>
<evidence type="ECO:0000313" key="9">
    <source>
        <dbReference type="Proteomes" id="UP001208570"/>
    </source>
</evidence>
<sequence>GNVELNYSPHVLSINICIQPNLDTRKKQLDAWCSLILNYHRQNKQYTLDVTEALVSPIFYNKAINRKLSEDAAHIVLEELRKRGNVEWTDKSRKQCLVMWRTPEEWGKLIYQWVSNNGMVNTVCTLYELAHGDDTDSQGKKNRQTIEEFHGLEDWLLKRALETLEQKHKAEIISYDGSEGVKFFS</sequence>
<dbReference type="InterPro" id="IPR008570">
    <property type="entry name" value="ESCRT-II_cplx_Vps25-sub"/>
</dbReference>
<dbReference type="GO" id="GO:0016236">
    <property type="term" value="P:macroautophagy"/>
    <property type="evidence" value="ECO:0007669"/>
    <property type="project" value="UniProtKB-ARBA"/>
</dbReference>
<dbReference type="InterPro" id="IPR036388">
    <property type="entry name" value="WH-like_DNA-bd_sf"/>
</dbReference>
<keyword evidence="6" id="KW-0653">Protein transport</keyword>
<dbReference type="FunFam" id="1.10.10.570:FF:000003">
    <property type="entry name" value="Vacuolar protein-sorting-associated protein 25"/>
    <property type="match status" value="1"/>
</dbReference>
<accession>A0AAD9JIW4</accession>
<name>A0AAD9JIW4_9ANNE</name>
<evidence type="ECO:0000256" key="5">
    <source>
        <dbReference type="ARBA" id="ARBA00022490"/>
    </source>
</evidence>
<comment type="similarity">
    <text evidence="2">Belongs to the VPS25 family.</text>
</comment>
<comment type="subcellular location">
    <subcellularLocation>
        <location evidence="1">Cytoplasm</location>
    </subcellularLocation>
</comment>
<dbReference type="InterPro" id="IPR014041">
    <property type="entry name" value="ESCRT-II_cplx_Vps25-sub_N"/>
</dbReference>
<dbReference type="EMBL" id="JAODUP010000282">
    <property type="protein sequence ID" value="KAK2153886.1"/>
    <property type="molecule type" value="Genomic_DNA"/>
</dbReference>
<comment type="caution">
    <text evidence="8">The sequence shown here is derived from an EMBL/GenBank/DDBJ whole genome shotgun (WGS) entry which is preliminary data.</text>
</comment>
<gene>
    <name evidence="8" type="ORF">LSH36_282g03071</name>
</gene>
<dbReference type="PANTHER" id="PTHR13149:SF0">
    <property type="entry name" value="VACUOLAR PROTEIN-SORTING-ASSOCIATED PROTEIN 25"/>
    <property type="match status" value="1"/>
</dbReference>
<dbReference type="InterPro" id="IPR036390">
    <property type="entry name" value="WH_DNA-bd_sf"/>
</dbReference>
<dbReference type="FunFam" id="1.10.10.10:FF:000141">
    <property type="entry name" value="vacuolar protein-sorting-associated protein 25"/>
    <property type="match status" value="1"/>
</dbReference>